<dbReference type="EMBL" id="OU015567">
    <property type="protein sequence ID" value="CAG5114162.1"/>
    <property type="molecule type" value="Genomic_DNA"/>
</dbReference>
<comment type="similarity">
    <text evidence="2 4">Belongs to the amidinotransferase family.</text>
</comment>
<comment type="catalytic activity">
    <reaction evidence="4">
        <text>L-arginine + glycine = guanidinoacetate + L-ornithine</text>
        <dbReference type="Rhea" id="RHEA:13201"/>
        <dbReference type="ChEBI" id="CHEBI:32682"/>
        <dbReference type="ChEBI" id="CHEBI:46911"/>
        <dbReference type="ChEBI" id="CHEBI:57305"/>
        <dbReference type="ChEBI" id="CHEBI:57742"/>
        <dbReference type="EC" id="2.1.4.1"/>
    </reaction>
</comment>
<keyword evidence="4" id="KW-0999">Mitochondrion inner membrane</keyword>
<dbReference type="Proteomes" id="UP001158576">
    <property type="component" value="Chromosome 2"/>
</dbReference>
<accession>A0ABN7TD36</accession>
<evidence type="ECO:0000256" key="1">
    <source>
        <dbReference type="ARBA" id="ARBA00004858"/>
    </source>
</evidence>
<evidence type="ECO:0000256" key="2">
    <source>
        <dbReference type="ARBA" id="ARBA00006943"/>
    </source>
</evidence>
<sequence>MLSSLRRKATQTVLRATSTQNVNNSPVWAWNEWDPLEEVIVGRAENAICPPLTHEVKANTYEYWWDYYNDNAGKPFGGVEHIKKAIAEMDEVCKILELEGVTVRRPEIIDWSKDVKTPHFEAQGLYAAMPRDILMTIGDDIIEAPMAWRSRFFEYQAYRPMIKDYFRRGANWTTVPKPHMSDELYDQNYPIKNVEDRHRLAEQGKFVTTEYEPCFDAADFIRAGKDVFAQRSQVTNYMGLEWMRRHLAKKGIKLHLVSFKDPNPMHIDATFNIIGEGLVLSNPDRPCKQVDLFKKAGWDIVKPPLPTIPDSHPLYMSSKWLSMNVLMIRPDAVLVERDEIPIQKMFESLGIKCIKASIRYANSLGGGFHCWTTDVRRKGELKSYFDVEYDYPEDFLFNQPE</sequence>
<proteinExistence type="inferred from homology"/>
<keyword evidence="6" id="KW-1185">Reference proteome</keyword>
<gene>
    <name evidence="5" type="ORF">OKIOD_LOCUS16995</name>
</gene>
<keyword evidence="4" id="KW-0496">Mitochondrion</keyword>
<dbReference type="CDD" id="cd21136">
    <property type="entry name" value="amidinotransferase_AGAT-like"/>
    <property type="match status" value="1"/>
</dbReference>
<protein>
    <recommendedName>
        <fullName evidence="4">Glycine amidinotransferase</fullName>
        <ecNumber evidence="4">2.1.4.1</ecNumber>
    </recommendedName>
    <alternativeName>
        <fullName evidence="4">L-arginine:glycine amidinotransferase</fullName>
    </alternativeName>
</protein>
<evidence type="ECO:0000256" key="3">
    <source>
        <dbReference type="ARBA" id="ARBA00022679"/>
    </source>
</evidence>
<dbReference type="Gene3D" id="3.75.10.10">
    <property type="entry name" value="L-arginine/glycine Amidinotransferase, Chain A"/>
    <property type="match status" value="1"/>
</dbReference>
<dbReference type="InterPro" id="IPR033195">
    <property type="entry name" value="AmidinoTrfase"/>
</dbReference>
<keyword evidence="4" id="KW-0472">Membrane</keyword>
<name>A0ABN7TD36_OIKDI</name>
<dbReference type="SUPFAM" id="SSF55909">
    <property type="entry name" value="Pentein"/>
    <property type="match status" value="1"/>
</dbReference>
<dbReference type="PANTHER" id="PTHR10488:SF1">
    <property type="entry name" value="GLYCINE AMIDINOTRANSFERASE, MITOCHONDRIAL"/>
    <property type="match status" value="1"/>
</dbReference>
<keyword evidence="3 4" id="KW-0808">Transferase</keyword>
<comment type="function">
    <text evidence="4">Catalyzes the biosynthesis of guanidinoacetate, the immediate precursor of creatine. Creatine plays a vital role in energy metabolism in muscle tissues. May play a role in embryonic and central nervous system development.</text>
</comment>
<evidence type="ECO:0000256" key="4">
    <source>
        <dbReference type="RuleBase" id="RU367092"/>
    </source>
</evidence>
<organism evidence="5 6">
    <name type="scientific">Oikopleura dioica</name>
    <name type="common">Tunicate</name>
    <dbReference type="NCBI Taxonomy" id="34765"/>
    <lineage>
        <taxon>Eukaryota</taxon>
        <taxon>Metazoa</taxon>
        <taxon>Chordata</taxon>
        <taxon>Tunicata</taxon>
        <taxon>Appendicularia</taxon>
        <taxon>Copelata</taxon>
        <taxon>Oikopleuridae</taxon>
        <taxon>Oikopleura</taxon>
    </lineage>
</organism>
<comment type="pathway">
    <text evidence="1 4">Amine and polyamine biosynthesis; creatine biosynthesis; creatine from L-arginine and glycine: step 1/2.</text>
</comment>
<evidence type="ECO:0000313" key="6">
    <source>
        <dbReference type="Proteomes" id="UP001158576"/>
    </source>
</evidence>
<comment type="subcellular location">
    <subcellularLocation>
        <location evidence="4">Mitochondrion inner membrane</location>
    </subcellularLocation>
</comment>
<reference evidence="5 6" key="1">
    <citation type="submission" date="2021-04" db="EMBL/GenBank/DDBJ databases">
        <authorList>
            <person name="Bliznina A."/>
        </authorList>
    </citation>
    <scope>NUCLEOTIDE SEQUENCE [LARGE SCALE GENOMIC DNA]</scope>
</reference>
<dbReference type="PANTHER" id="PTHR10488">
    <property type="entry name" value="GLYCINE AMIDINOTRANSFERASE, MITOCHONDRIAL"/>
    <property type="match status" value="1"/>
</dbReference>
<comment type="subunit">
    <text evidence="4">Homodimer.</text>
</comment>
<evidence type="ECO:0000313" key="5">
    <source>
        <dbReference type="EMBL" id="CAG5114162.1"/>
    </source>
</evidence>
<dbReference type="EC" id="2.1.4.1" evidence="4"/>